<comment type="caution">
    <text evidence="2">The sequence shown here is derived from an EMBL/GenBank/DDBJ whole genome shotgun (WGS) entry which is preliminary data.</text>
</comment>
<protein>
    <submittedName>
        <fullName evidence="2">Transcriptional regulator</fullName>
    </submittedName>
</protein>
<dbReference type="Proteomes" id="UP000217446">
    <property type="component" value="Unassembled WGS sequence"/>
</dbReference>
<proteinExistence type="predicted"/>
<dbReference type="AlphaFoldDB" id="A0A250V3R8"/>
<accession>A0A250V3R8</accession>
<dbReference type="InterPro" id="IPR041413">
    <property type="entry name" value="MLTR_LBD"/>
</dbReference>
<sequence length="65" mass="6739">MNCLHYAQVGDLELHYEAFTVNSAPTQQLIVYQAEPGSTSADALALLGSLSTGPVPGQGTTMGTD</sequence>
<name>A0A250V3R8_STROL</name>
<evidence type="ECO:0000313" key="2">
    <source>
        <dbReference type="EMBL" id="GAX48769.1"/>
    </source>
</evidence>
<reference evidence="3" key="1">
    <citation type="submission" date="2017-05" db="EMBL/GenBank/DDBJ databases">
        <title>Streptomyces olivochromogenes NBRC 3561 whole genome shotgun sequence.</title>
        <authorList>
            <person name="Dohra H."/>
            <person name="Kodani S."/>
        </authorList>
    </citation>
    <scope>NUCLEOTIDE SEQUENCE [LARGE SCALE GENOMIC DNA]</scope>
    <source>
        <strain evidence="3">NBRC 3561</strain>
    </source>
</reference>
<feature type="domain" description="MmyB-like transcription regulator ligand binding" evidence="1">
    <location>
        <begin position="4"/>
        <end position="47"/>
    </location>
</feature>
<organism evidence="2 3">
    <name type="scientific">Streptomyces olivochromogenes</name>
    <dbReference type="NCBI Taxonomy" id="1963"/>
    <lineage>
        <taxon>Bacteria</taxon>
        <taxon>Bacillati</taxon>
        <taxon>Actinomycetota</taxon>
        <taxon>Actinomycetes</taxon>
        <taxon>Kitasatosporales</taxon>
        <taxon>Streptomycetaceae</taxon>
        <taxon>Streptomyces</taxon>
    </lineage>
</organism>
<dbReference type="EMBL" id="BDQI01000001">
    <property type="protein sequence ID" value="GAX48769.1"/>
    <property type="molecule type" value="Genomic_DNA"/>
</dbReference>
<keyword evidence="3" id="KW-1185">Reference proteome</keyword>
<dbReference type="STRING" id="1963.AQJ27_04715"/>
<gene>
    <name evidence="2" type="ORF">SO3561_00250</name>
</gene>
<evidence type="ECO:0000259" key="1">
    <source>
        <dbReference type="Pfam" id="PF17765"/>
    </source>
</evidence>
<dbReference type="Pfam" id="PF17765">
    <property type="entry name" value="MLTR_LBD"/>
    <property type="match status" value="1"/>
</dbReference>
<evidence type="ECO:0000313" key="3">
    <source>
        <dbReference type="Proteomes" id="UP000217446"/>
    </source>
</evidence>